<accession>A0ABU2BXC4</accession>
<dbReference type="InterPro" id="IPR037401">
    <property type="entry name" value="SnoaL-like"/>
</dbReference>
<feature type="domain" description="SnoaL-like" evidence="2">
    <location>
        <begin position="132"/>
        <end position="237"/>
    </location>
</feature>
<dbReference type="InterPro" id="IPR011051">
    <property type="entry name" value="RmlC_Cupin_sf"/>
</dbReference>
<evidence type="ECO:0000313" key="3">
    <source>
        <dbReference type="EMBL" id="MDR7363039.1"/>
    </source>
</evidence>
<reference evidence="3 4" key="1">
    <citation type="submission" date="2023-07" db="EMBL/GenBank/DDBJ databases">
        <title>Sequencing the genomes of 1000 actinobacteria strains.</title>
        <authorList>
            <person name="Klenk H.-P."/>
        </authorList>
    </citation>
    <scope>NUCLEOTIDE SEQUENCE [LARGE SCALE GENOMIC DNA]</scope>
    <source>
        <strain evidence="3 4">DSM 19426</strain>
    </source>
</reference>
<protein>
    <submittedName>
        <fullName evidence="3">Ketosteroid isomerase-like protein</fullName>
    </submittedName>
</protein>
<feature type="domain" description="(S)-ureidoglycine aminohydrolase cupin" evidence="1">
    <location>
        <begin position="58"/>
        <end position="100"/>
    </location>
</feature>
<dbReference type="EMBL" id="JAVDYG010000001">
    <property type="protein sequence ID" value="MDR7363039.1"/>
    <property type="molecule type" value="Genomic_DNA"/>
</dbReference>
<dbReference type="InterPro" id="IPR008579">
    <property type="entry name" value="UGlyAH_Cupin_dom"/>
</dbReference>
<gene>
    <name evidence="3" type="ORF">J2S63_002592</name>
</gene>
<keyword evidence="4" id="KW-1185">Reference proteome</keyword>
<comment type="caution">
    <text evidence="3">The sequence shown here is derived from an EMBL/GenBank/DDBJ whole genome shotgun (WGS) entry which is preliminary data.</text>
</comment>
<dbReference type="InterPro" id="IPR032710">
    <property type="entry name" value="NTF2-like_dom_sf"/>
</dbReference>
<dbReference type="Gene3D" id="2.60.120.10">
    <property type="entry name" value="Jelly Rolls"/>
    <property type="match status" value="1"/>
</dbReference>
<dbReference type="RefSeq" id="WP_310302922.1">
    <property type="nucleotide sequence ID" value="NZ_BAAAPS010000013.1"/>
</dbReference>
<dbReference type="CDD" id="cd06990">
    <property type="entry name" value="cupin_DUF861"/>
    <property type="match status" value="1"/>
</dbReference>
<evidence type="ECO:0000313" key="4">
    <source>
        <dbReference type="Proteomes" id="UP001183648"/>
    </source>
</evidence>
<dbReference type="InterPro" id="IPR014710">
    <property type="entry name" value="RmlC-like_jellyroll"/>
</dbReference>
<dbReference type="Pfam" id="PF12680">
    <property type="entry name" value="SnoaL_2"/>
    <property type="match status" value="1"/>
</dbReference>
<proteinExistence type="predicted"/>
<dbReference type="Proteomes" id="UP001183648">
    <property type="component" value="Unassembled WGS sequence"/>
</dbReference>
<evidence type="ECO:0000259" key="2">
    <source>
        <dbReference type="Pfam" id="PF12680"/>
    </source>
</evidence>
<evidence type="ECO:0000259" key="1">
    <source>
        <dbReference type="Pfam" id="PF05899"/>
    </source>
</evidence>
<dbReference type="Gene3D" id="3.10.450.50">
    <property type="match status" value="1"/>
</dbReference>
<dbReference type="SUPFAM" id="SSF54427">
    <property type="entry name" value="NTF2-like"/>
    <property type="match status" value="1"/>
</dbReference>
<name>A0ABU2BXC4_9ACTN</name>
<sequence length="253" mass="26968">MISNLDREGEGRVFRAHGHATLGNAGGISVLKGTFEPGWKWSDDVKPIAGTSSCQVRHMGYVLEGTMHIRMDDGSEWDIGAGDVVDLPAGHDAWVTSDVALEMVDISPEATRYAVTRPTDIASPDDQWMTLVRRGYAAFNSGDVETLLGLFSKDVVQHVPGHGPLAGTYKGPEAVLGYYGKLAELTGGTFRADLVDVHGDGSGHVCATHQTSATRNGAKRVARGSIVFTCIGDKVTDMLELRADLPGDDAFLA</sequence>
<dbReference type="Pfam" id="PF05899">
    <property type="entry name" value="Cupin_3"/>
    <property type="match status" value="1"/>
</dbReference>
<organism evidence="3 4">
    <name type="scientific">Nocardioides marmoribigeumensis</name>
    <dbReference type="NCBI Taxonomy" id="433649"/>
    <lineage>
        <taxon>Bacteria</taxon>
        <taxon>Bacillati</taxon>
        <taxon>Actinomycetota</taxon>
        <taxon>Actinomycetes</taxon>
        <taxon>Propionibacteriales</taxon>
        <taxon>Nocardioidaceae</taxon>
        <taxon>Nocardioides</taxon>
    </lineage>
</organism>
<dbReference type="SUPFAM" id="SSF51182">
    <property type="entry name" value="RmlC-like cupins"/>
    <property type="match status" value="1"/>
</dbReference>